<dbReference type="Pfam" id="PF26177">
    <property type="entry name" value="zf_C2H2_17_1st"/>
    <property type="match status" value="1"/>
</dbReference>
<evidence type="ECO:0000259" key="3">
    <source>
        <dbReference type="Pfam" id="PF26176"/>
    </source>
</evidence>
<evidence type="ECO:0000313" key="5">
    <source>
        <dbReference type="EMBL" id="KIW00243.1"/>
    </source>
</evidence>
<dbReference type="VEuPathDB" id="FungiDB:PV09_08135"/>
<dbReference type="Pfam" id="PF26176">
    <property type="entry name" value="zf_C2H2_17_2"/>
    <property type="match status" value="1"/>
</dbReference>
<dbReference type="HOGENOM" id="CLU_740103_0_0_1"/>
<dbReference type="AlphaFoldDB" id="A0A0D2A0Q2"/>
<keyword evidence="2" id="KW-0732">Signal</keyword>
<protein>
    <recommendedName>
        <fullName evidence="7">C2H2-type domain-containing protein</fullName>
    </recommendedName>
</protein>
<evidence type="ECO:0000259" key="4">
    <source>
        <dbReference type="Pfam" id="PF26177"/>
    </source>
</evidence>
<dbReference type="InParanoid" id="A0A0D2A0Q2"/>
<feature type="chain" id="PRO_5002253265" description="C2H2-type domain-containing protein" evidence="2">
    <location>
        <begin position="20"/>
        <end position="377"/>
    </location>
</feature>
<keyword evidence="6" id="KW-1185">Reference proteome</keyword>
<reference evidence="5 6" key="1">
    <citation type="submission" date="2015-01" db="EMBL/GenBank/DDBJ databases">
        <title>The Genome Sequence of Ochroconis gallopava CBS43764.</title>
        <authorList>
            <consortium name="The Broad Institute Genomics Platform"/>
            <person name="Cuomo C."/>
            <person name="de Hoog S."/>
            <person name="Gorbushina A."/>
            <person name="Stielow B."/>
            <person name="Teixiera M."/>
            <person name="Abouelleil A."/>
            <person name="Chapman S.B."/>
            <person name="Priest M."/>
            <person name="Young S.K."/>
            <person name="Wortman J."/>
            <person name="Nusbaum C."/>
            <person name="Birren B."/>
        </authorList>
    </citation>
    <scope>NUCLEOTIDE SEQUENCE [LARGE SCALE GENOMIC DNA]</scope>
    <source>
        <strain evidence="5 6">CBS 43764</strain>
    </source>
</reference>
<evidence type="ECO:0000256" key="2">
    <source>
        <dbReference type="SAM" id="SignalP"/>
    </source>
</evidence>
<dbReference type="InterPro" id="IPR059095">
    <property type="entry name" value="Znf_C2H2_17_2nd"/>
</dbReference>
<dbReference type="EMBL" id="KN847565">
    <property type="protein sequence ID" value="KIW00243.1"/>
    <property type="molecule type" value="Genomic_DNA"/>
</dbReference>
<feature type="domain" description="C2H2-domain containing protein first zinc finger" evidence="4">
    <location>
        <begin position="211"/>
        <end position="240"/>
    </location>
</feature>
<evidence type="ECO:0000256" key="1">
    <source>
        <dbReference type="SAM" id="MobiDB-lite"/>
    </source>
</evidence>
<dbReference type="GeneID" id="27316108"/>
<evidence type="ECO:0008006" key="7">
    <source>
        <dbReference type="Google" id="ProtNLM"/>
    </source>
</evidence>
<dbReference type="OrthoDB" id="5062908at2759"/>
<feature type="domain" description="C2H2-domain containing protein second zinc finger" evidence="3">
    <location>
        <begin position="248"/>
        <end position="277"/>
    </location>
</feature>
<proteinExistence type="predicted"/>
<feature type="compositionally biased region" description="Low complexity" evidence="1">
    <location>
        <begin position="293"/>
        <end position="310"/>
    </location>
</feature>
<dbReference type="Proteomes" id="UP000053259">
    <property type="component" value="Unassembled WGS sequence"/>
</dbReference>
<dbReference type="RefSeq" id="XP_016210112.1">
    <property type="nucleotide sequence ID" value="XM_016361992.1"/>
</dbReference>
<feature type="signal peptide" evidence="2">
    <location>
        <begin position="1"/>
        <end position="19"/>
    </location>
</feature>
<feature type="region of interest" description="Disordered" evidence="1">
    <location>
        <begin position="280"/>
        <end position="314"/>
    </location>
</feature>
<organism evidence="5 6">
    <name type="scientific">Verruconis gallopava</name>
    <dbReference type="NCBI Taxonomy" id="253628"/>
    <lineage>
        <taxon>Eukaryota</taxon>
        <taxon>Fungi</taxon>
        <taxon>Dikarya</taxon>
        <taxon>Ascomycota</taxon>
        <taxon>Pezizomycotina</taxon>
        <taxon>Dothideomycetes</taxon>
        <taxon>Pleosporomycetidae</taxon>
        <taxon>Venturiales</taxon>
        <taxon>Sympoventuriaceae</taxon>
        <taxon>Verruconis</taxon>
    </lineage>
</organism>
<accession>A0A0D2A0Q2</accession>
<name>A0A0D2A0Q2_9PEZI</name>
<dbReference type="STRING" id="253628.A0A0D2A0Q2"/>
<evidence type="ECO:0000313" key="6">
    <source>
        <dbReference type="Proteomes" id="UP000053259"/>
    </source>
</evidence>
<sequence length="377" mass="42653">MARPMWILIFLCSQNLPDSFNPVYNINQWQAGMENCQSNTYLDPRVDMDNNSQGDWNSSYAHSNATSEYELSQYSTLKHGQAPYTQAFASSRRASARSAAPSQSYTDSGFYSSYSQDLEMESFPYSAHDTEFNVDLSSHIGQTYPDSPSASDVDNTGYSSEASTPARNHPLYNARPSEDGLYHCPFANEGCSHEPKQLKCEYDKYIDSHIKPFRCRHSKCADLQFSSTACLLRHEREAHEMHGHEESLCEYPPCNRSVPGNGFRRSYNCKDHMTRCHGWVDQNPQEGKKRRSATTSSSGSKANKAKASTKLPSKRQQIMQLKAEWAKRKENLEKLTKGLEFDGPLFAIALTQINSEMQTMRSIQLEVSKLTGRGHIE</sequence>
<dbReference type="InterPro" id="IPR059009">
    <property type="entry name" value="Znf_C2H2_17_1st"/>
</dbReference>
<feature type="compositionally biased region" description="Polar residues" evidence="1">
    <location>
        <begin position="138"/>
        <end position="166"/>
    </location>
</feature>
<feature type="region of interest" description="Disordered" evidence="1">
    <location>
        <begin position="138"/>
        <end position="170"/>
    </location>
</feature>
<gene>
    <name evidence="5" type="ORF">PV09_08135</name>
</gene>